<proteinExistence type="predicted"/>
<organism evidence="3 4">
    <name type="scientific">Dyadobacter beijingensis</name>
    <dbReference type="NCBI Taxonomy" id="365489"/>
    <lineage>
        <taxon>Bacteria</taxon>
        <taxon>Pseudomonadati</taxon>
        <taxon>Bacteroidota</taxon>
        <taxon>Cytophagia</taxon>
        <taxon>Cytophagales</taxon>
        <taxon>Spirosomataceae</taxon>
        <taxon>Dyadobacter</taxon>
    </lineage>
</organism>
<evidence type="ECO:0000259" key="2">
    <source>
        <dbReference type="Pfam" id="PF12969"/>
    </source>
</evidence>
<protein>
    <recommendedName>
        <fullName evidence="5">DUF3857 domain-containing protein</fullName>
    </recommendedName>
</protein>
<reference evidence="4" key="1">
    <citation type="journal article" date="2019" name="Int. J. Syst. Evol. Microbiol.">
        <title>The Global Catalogue of Microorganisms (GCM) 10K type strain sequencing project: providing services to taxonomists for standard genome sequencing and annotation.</title>
        <authorList>
            <consortium name="The Broad Institute Genomics Platform"/>
            <consortium name="The Broad Institute Genome Sequencing Center for Infectious Disease"/>
            <person name="Wu L."/>
            <person name="Ma J."/>
        </authorList>
    </citation>
    <scope>NUCLEOTIDE SEQUENCE [LARGE SCALE GENOMIC DNA]</scope>
    <source>
        <strain evidence="4">CGMCC 1.6375</strain>
    </source>
</reference>
<gene>
    <name evidence="3" type="ORF">GCM10010967_03020</name>
</gene>
<keyword evidence="4" id="KW-1185">Reference proteome</keyword>
<dbReference type="Gene3D" id="3.10.620.30">
    <property type="match status" value="1"/>
</dbReference>
<evidence type="ECO:0000313" key="4">
    <source>
        <dbReference type="Proteomes" id="UP000632339"/>
    </source>
</evidence>
<dbReference type="RefSeq" id="WP_019941664.1">
    <property type="nucleotide sequence ID" value="NZ_BMLI01000001.1"/>
</dbReference>
<dbReference type="Pfam" id="PF01841">
    <property type="entry name" value="Transglut_core"/>
    <property type="match status" value="1"/>
</dbReference>
<sequence>MEKFQSIFWNTIICTVLLWPGAALAQTDFSVSRINPALSKDADAVIRVDELFWDIRSQAEGVERTRLVVTIFNEKGEDRYGSTQEWYDKFRKITELSGTLYDANGKVVKRLRNSDIEDRGDGIAGDDISDNRVKTASFGKKSYSYPYTIEFISEVRTRNMMFFPDWTPAPAEGCAVEYSYFRVKTPAGFAFRYQECNGAPGVKKSKDAEGSDVYEWTQKDLARPRSDDFYPLPPFDRIPLVFTAPADFEVQEYKGNFNTWEDLSRFYYTLNAGRDLLPPNMQEEVKTLVKGAKSDREKIDRIYKWMQGRSRYVSIQLGIGGWQTIDAMTVAKTGYGDCKALTNFTLAALKVAEIPACAALIRAGKEAKIKADFPSSKFNHVIACAFAGKDTVWLECTSPNTKPNFMGSFTGSRPALLVLPTGGKLVMTPDYKAPQNVKESRALVKLTETGDGEIEARSRYTGLQHEPRVQLIQYRTKEEQEKWLVSHINLPSMDLRRFELAEGVEPEPSVTEKLSLNVRNCATKTGTRLFIKPSLMSRTFDMPATSERTSDFYLPFSDYNFTDLDTVSYDVPANYKLETTLPVFQIASAFGSYELKTSYENNKLICARKVVMNGGRYGSKDFAAWVDFLKKIRKADRTQVVFVENKL</sequence>
<accession>A0ABQ2HBR5</accession>
<dbReference type="Gene3D" id="2.60.40.3140">
    <property type="match status" value="1"/>
</dbReference>
<dbReference type="EMBL" id="BMLI01000001">
    <property type="protein sequence ID" value="GGM74921.1"/>
    <property type="molecule type" value="Genomic_DNA"/>
</dbReference>
<dbReference type="Proteomes" id="UP000632339">
    <property type="component" value="Unassembled WGS sequence"/>
</dbReference>
<dbReference type="SUPFAM" id="SSF54001">
    <property type="entry name" value="Cysteine proteinases"/>
    <property type="match status" value="1"/>
</dbReference>
<dbReference type="InterPro" id="IPR024618">
    <property type="entry name" value="DUF3857"/>
</dbReference>
<evidence type="ECO:0000313" key="3">
    <source>
        <dbReference type="EMBL" id="GGM74921.1"/>
    </source>
</evidence>
<name>A0ABQ2HBR5_9BACT</name>
<feature type="domain" description="Transglutaminase-like" evidence="1">
    <location>
        <begin position="287"/>
        <end position="374"/>
    </location>
</feature>
<dbReference type="Pfam" id="PF12969">
    <property type="entry name" value="DUF3857"/>
    <property type="match status" value="1"/>
</dbReference>
<dbReference type="InterPro" id="IPR002931">
    <property type="entry name" value="Transglutaminase-like"/>
</dbReference>
<dbReference type="Gene3D" id="2.60.120.1130">
    <property type="match status" value="1"/>
</dbReference>
<dbReference type="InterPro" id="IPR038765">
    <property type="entry name" value="Papain-like_cys_pep_sf"/>
</dbReference>
<evidence type="ECO:0000259" key="1">
    <source>
        <dbReference type="Pfam" id="PF01841"/>
    </source>
</evidence>
<feature type="domain" description="DUF3857" evidence="2">
    <location>
        <begin position="61"/>
        <end position="223"/>
    </location>
</feature>
<comment type="caution">
    <text evidence="3">The sequence shown here is derived from an EMBL/GenBank/DDBJ whole genome shotgun (WGS) entry which is preliminary data.</text>
</comment>
<evidence type="ECO:0008006" key="5">
    <source>
        <dbReference type="Google" id="ProtNLM"/>
    </source>
</evidence>